<evidence type="ECO:0000313" key="3">
    <source>
        <dbReference type="WBParaSite" id="MhA1_Contig686.frz3.gene9"/>
    </source>
</evidence>
<feature type="chain" id="PRO_5009316218" evidence="1">
    <location>
        <begin position="22"/>
        <end position="66"/>
    </location>
</feature>
<dbReference type="Proteomes" id="UP000095281">
    <property type="component" value="Unplaced"/>
</dbReference>
<reference evidence="3" key="1">
    <citation type="submission" date="2016-11" db="UniProtKB">
        <authorList>
            <consortium name="WormBaseParasite"/>
        </authorList>
    </citation>
    <scope>IDENTIFICATION</scope>
</reference>
<evidence type="ECO:0000256" key="1">
    <source>
        <dbReference type="SAM" id="SignalP"/>
    </source>
</evidence>
<proteinExistence type="predicted"/>
<feature type="signal peptide" evidence="1">
    <location>
        <begin position="1"/>
        <end position="21"/>
    </location>
</feature>
<dbReference type="WBParaSite" id="MhA1_Contig686.frz3.gene9">
    <property type="protein sequence ID" value="MhA1_Contig686.frz3.gene9"/>
    <property type="gene ID" value="MhA1_Contig686.frz3.gene9"/>
</dbReference>
<evidence type="ECO:0000313" key="2">
    <source>
        <dbReference type="Proteomes" id="UP000095281"/>
    </source>
</evidence>
<protein>
    <submittedName>
        <fullName evidence="3">Uncharacterized protein</fullName>
    </submittedName>
</protein>
<keyword evidence="2" id="KW-1185">Reference proteome</keyword>
<dbReference type="AlphaFoldDB" id="A0A1I8BVZ6"/>
<organism evidence="2 3">
    <name type="scientific">Meloidogyne hapla</name>
    <name type="common">Root-knot nematode worm</name>
    <dbReference type="NCBI Taxonomy" id="6305"/>
    <lineage>
        <taxon>Eukaryota</taxon>
        <taxon>Metazoa</taxon>
        <taxon>Ecdysozoa</taxon>
        <taxon>Nematoda</taxon>
        <taxon>Chromadorea</taxon>
        <taxon>Rhabditida</taxon>
        <taxon>Tylenchina</taxon>
        <taxon>Tylenchomorpha</taxon>
        <taxon>Tylenchoidea</taxon>
        <taxon>Meloidogynidae</taxon>
        <taxon>Meloidogyninae</taxon>
        <taxon>Meloidogyne</taxon>
    </lineage>
</organism>
<name>A0A1I8BVZ6_MELHA</name>
<accession>A0A1I8BVZ6</accession>
<sequence length="66" mass="7466">MQSYNLAIFVIFLLFVSTAIADLTADNEGLVKQMDRSVRSKRYGYYFDCCCCYGGGYGWGGYGYWG</sequence>
<keyword evidence="1" id="KW-0732">Signal</keyword>